<protein>
    <recommendedName>
        <fullName evidence="3">Glycosyltransferase 2-like domain-containing protein</fullName>
    </recommendedName>
</protein>
<evidence type="ECO:0008006" key="3">
    <source>
        <dbReference type="Google" id="ProtNLM"/>
    </source>
</evidence>
<reference evidence="1 2" key="1">
    <citation type="journal article" date="2016" name="Nat. Commun.">
        <title>Thousands of microbial genomes shed light on interconnected biogeochemical processes in an aquifer system.</title>
        <authorList>
            <person name="Anantharaman K."/>
            <person name="Brown C.T."/>
            <person name="Hug L.A."/>
            <person name="Sharon I."/>
            <person name="Castelle C.J."/>
            <person name="Probst A.J."/>
            <person name="Thomas B.C."/>
            <person name="Singh A."/>
            <person name="Wilkins M.J."/>
            <person name="Karaoz U."/>
            <person name="Brodie E.L."/>
            <person name="Williams K.H."/>
            <person name="Hubbard S.S."/>
            <person name="Banfield J.F."/>
        </authorList>
    </citation>
    <scope>NUCLEOTIDE SEQUENCE [LARGE SCALE GENOMIC DNA]</scope>
</reference>
<dbReference type="Proteomes" id="UP000177199">
    <property type="component" value="Unassembled WGS sequence"/>
</dbReference>
<sequence>MFAGKKWLRFGGWWPDHQIRLINKDYFVSWSKQIHSTPKIKGDVGKLKNPIIHNFHGDFESMVNKTLIFEDIESDLLYKAGKNASIGIFIRKFLGEFYRRLIKKLGFMDGPVGIIEGIYQAFSKTITYLFLYEKKKNRPLRPLS</sequence>
<name>A0A1F7HIW6_9BACT</name>
<organism evidence="1 2">
    <name type="scientific">Candidatus Roizmanbacteria bacterium RIFCSPHIGHO2_12_FULL_33_9</name>
    <dbReference type="NCBI Taxonomy" id="1802045"/>
    <lineage>
        <taxon>Bacteria</taxon>
        <taxon>Candidatus Roizmaniibacteriota</taxon>
    </lineage>
</organism>
<evidence type="ECO:0000313" key="2">
    <source>
        <dbReference type="Proteomes" id="UP000177199"/>
    </source>
</evidence>
<proteinExistence type="predicted"/>
<comment type="caution">
    <text evidence="1">The sequence shown here is derived from an EMBL/GenBank/DDBJ whole genome shotgun (WGS) entry which is preliminary data.</text>
</comment>
<evidence type="ECO:0000313" key="1">
    <source>
        <dbReference type="EMBL" id="OGK31168.1"/>
    </source>
</evidence>
<gene>
    <name evidence="1" type="ORF">A3F29_01085</name>
</gene>
<dbReference type="EMBL" id="MFZV01000018">
    <property type="protein sequence ID" value="OGK31168.1"/>
    <property type="molecule type" value="Genomic_DNA"/>
</dbReference>
<accession>A0A1F7HIW6</accession>
<dbReference type="AlphaFoldDB" id="A0A1F7HIW6"/>